<dbReference type="PROSITE" id="PS00028">
    <property type="entry name" value="ZINC_FINGER_C2H2_1"/>
    <property type="match status" value="1"/>
</dbReference>
<accession>A0A2P6MZI6</accession>
<organism evidence="4 5">
    <name type="scientific">Planoprotostelium fungivorum</name>
    <dbReference type="NCBI Taxonomy" id="1890364"/>
    <lineage>
        <taxon>Eukaryota</taxon>
        <taxon>Amoebozoa</taxon>
        <taxon>Evosea</taxon>
        <taxon>Variosea</taxon>
        <taxon>Cavosteliida</taxon>
        <taxon>Cavosteliaceae</taxon>
        <taxon>Planoprotostelium</taxon>
    </lineage>
</organism>
<evidence type="ECO:0000256" key="2">
    <source>
        <dbReference type="SAM" id="MobiDB-lite"/>
    </source>
</evidence>
<dbReference type="SMART" id="SM00355">
    <property type="entry name" value="ZnF_C2H2"/>
    <property type="match status" value="4"/>
</dbReference>
<keyword evidence="1" id="KW-0479">Metal-binding</keyword>
<evidence type="ECO:0000256" key="1">
    <source>
        <dbReference type="PROSITE-ProRule" id="PRU00175"/>
    </source>
</evidence>
<feature type="region of interest" description="Disordered" evidence="2">
    <location>
        <begin position="276"/>
        <end position="326"/>
    </location>
</feature>
<dbReference type="InterPro" id="IPR044288">
    <property type="entry name" value="ZNF598/HEL2"/>
</dbReference>
<reference evidence="4 5" key="1">
    <citation type="journal article" date="2018" name="Genome Biol. Evol.">
        <title>Multiple Roots of Fruiting Body Formation in Amoebozoa.</title>
        <authorList>
            <person name="Hillmann F."/>
            <person name="Forbes G."/>
            <person name="Novohradska S."/>
            <person name="Ferling I."/>
            <person name="Riege K."/>
            <person name="Groth M."/>
            <person name="Westermann M."/>
            <person name="Marz M."/>
            <person name="Spaller T."/>
            <person name="Winckler T."/>
            <person name="Schaap P."/>
            <person name="Glockner G."/>
        </authorList>
    </citation>
    <scope>NUCLEOTIDE SEQUENCE [LARGE SCALE GENOMIC DNA]</scope>
    <source>
        <strain evidence="4 5">Jena</strain>
    </source>
</reference>
<evidence type="ECO:0000313" key="4">
    <source>
        <dbReference type="EMBL" id="PRP77119.1"/>
    </source>
</evidence>
<dbReference type="InterPro" id="IPR013087">
    <property type="entry name" value="Znf_C2H2_type"/>
</dbReference>
<dbReference type="GO" id="GO:0043022">
    <property type="term" value="F:ribosome binding"/>
    <property type="evidence" value="ECO:0007669"/>
    <property type="project" value="TreeGrafter"/>
</dbReference>
<dbReference type="SUPFAM" id="SSF57850">
    <property type="entry name" value="RING/U-box"/>
    <property type="match status" value="1"/>
</dbReference>
<dbReference type="PANTHER" id="PTHR22938:SF0">
    <property type="entry name" value="E3 UBIQUITIN-PROTEIN LIGASE ZNF598"/>
    <property type="match status" value="1"/>
</dbReference>
<dbReference type="InParanoid" id="A0A2P6MZI6"/>
<evidence type="ECO:0000259" key="3">
    <source>
        <dbReference type="PROSITE" id="PS50089"/>
    </source>
</evidence>
<feature type="compositionally biased region" description="Low complexity" evidence="2">
    <location>
        <begin position="302"/>
        <end position="322"/>
    </location>
</feature>
<dbReference type="AlphaFoldDB" id="A0A2P6MZI6"/>
<keyword evidence="1" id="KW-0862">Zinc</keyword>
<dbReference type="PROSITE" id="PS50089">
    <property type="entry name" value="ZF_RING_2"/>
    <property type="match status" value="1"/>
</dbReference>
<dbReference type="PANTHER" id="PTHR22938">
    <property type="entry name" value="ZINC FINGER PROTEIN 598"/>
    <property type="match status" value="1"/>
</dbReference>
<gene>
    <name evidence="4" type="ORF">PROFUN_12974</name>
</gene>
<dbReference type="STRING" id="1890364.A0A2P6MZI6"/>
<feature type="domain" description="RING-type" evidence="3">
    <location>
        <begin position="7"/>
        <end position="48"/>
    </location>
</feature>
<proteinExistence type="predicted"/>
<dbReference type="GO" id="GO:0008270">
    <property type="term" value="F:zinc ion binding"/>
    <property type="evidence" value="ECO:0007669"/>
    <property type="project" value="UniProtKB-KW"/>
</dbReference>
<protein>
    <recommendedName>
        <fullName evidence="3">RING-type domain-containing protein</fullName>
    </recommendedName>
</protein>
<name>A0A2P6MZI6_9EUKA</name>
<keyword evidence="5" id="KW-1185">Reference proteome</keyword>
<feature type="compositionally biased region" description="Low complexity" evidence="2">
    <location>
        <begin position="473"/>
        <end position="485"/>
    </location>
</feature>
<dbReference type="EMBL" id="MDYQ01000280">
    <property type="protein sequence ID" value="PRP77119.1"/>
    <property type="molecule type" value="Genomic_DNA"/>
</dbReference>
<comment type="caution">
    <text evidence="4">The sequence shown here is derived from an EMBL/GenBank/DDBJ whole genome shotgun (WGS) entry which is preliminary data.</text>
</comment>
<evidence type="ECO:0000313" key="5">
    <source>
        <dbReference type="Proteomes" id="UP000241769"/>
    </source>
</evidence>
<feature type="compositionally biased region" description="Low complexity" evidence="2">
    <location>
        <begin position="425"/>
        <end position="434"/>
    </location>
</feature>
<dbReference type="Proteomes" id="UP000241769">
    <property type="component" value="Unassembled WGS sequence"/>
</dbReference>
<feature type="region of interest" description="Disordered" evidence="2">
    <location>
        <begin position="348"/>
        <end position="495"/>
    </location>
</feature>
<dbReference type="GO" id="GO:0016567">
    <property type="term" value="P:protein ubiquitination"/>
    <property type="evidence" value="ECO:0007669"/>
    <property type="project" value="TreeGrafter"/>
</dbReference>
<dbReference type="Pfam" id="PF23230">
    <property type="entry name" value="zf-C2H2_13"/>
    <property type="match status" value="1"/>
</dbReference>
<feature type="compositionally biased region" description="Polar residues" evidence="2">
    <location>
        <begin position="392"/>
        <end position="412"/>
    </location>
</feature>
<dbReference type="GO" id="GO:0072344">
    <property type="term" value="P:rescue of stalled ribosome"/>
    <property type="evidence" value="ECO:0007669"/>
    <property type="project" value="InterPro"/>
</dbReference>
<keyword evidence="1" id="KW-0863">Zinc-finger</keyword>
<dbReference type="GO" id="GO:0061630">
    <property type="term" value="F:ubiquitin protein ligase activity"/>
    <property type="evidence" value="ECO:0007669"/>
    <property type="project" value="InterPro"/>
</dbReference>
<sequence length="495" mass="55764">MEAYENCDICLNPVRFYSLGPCNHRDQCTECYLRRKTLYNQIDCPVCSVLNLEFRQPIEQAIFTNDKEKRYQDFDLTDWFHDVEKGMYMDVESGTDYRTFSRLWKVKCPYCDSEDFDGVDSLKKHTKATHRLEFCEVCLADRKVYLQEQKLYSARDLKTHLKTGDRDTLVVHAFCQFCDKYFFDQDKLYEHLYRDHETCFVCTKKGKQFQYYRDYNDLENHFRRDHHLCEHPECRQKRFIVFPDAGALKIHEVNVHIPKSQRRKSDAKLSLEYTHGNHREEYEAVPQARPKPEDFPTLSQEAATEGTTPPSSTTIPAASTPANKPSMNYSRVAASIIDDFPALGDMSLSGTSPGNSTGGGWAYRPAITPDRPAPAPSVAKSTKTDGKPKSVPVNTAQDFPSLGGSSAKSFNSKWGKEEATPQPPANGNAGWAAATEAYLSGGPSNYNQPKSNVGKTPAKPIPVAAPTHSDANFPSFPGKSPSKPSATNSTWGKKK</sequence>
<feature type="compositionally biased region" description="Polar residues" evidence="2">
    <location>
        <begin position="442"/>
        <end position="454"/>
    </location>
</feature>
<dbReference type="InterPro" id="IPR001841">
    <property type="entry name" value="Znf_RING"/>
</dbReference>
<dbReference type="InterPro" id="IPR056437">
    <property type="entry name" value="Znf-C2H2_ZNF598/HEL2"/>
</dbReference>
<feature type="compositionally biased region" description="Polar residues" evidence="2">
    <location>
        <begin position="486"/>
        <end position="495"/>
    </location>
</feature>
<dbReference type="OrthoDB" id="19348at2759"/>